<feature type="region of interest" description="Disordered" evidence="1">
    <location>
        <begin position="627"/>
        <end position="647"/>
    </location>
</feature>
<feature type="transmembrane region" description="Helical" evidence="2">
    <location>
        <begin position="61"/>
        <end position="81"/>
    </location>
</feature>
<evidence type="ECO:0000256" key="2">
    <source>
        <dbReference type="SAM" id="Phobius"/>
    </source>
</evidence>
<feature type="compositionally biased region" description="Low complexity" evidence="1">
    <location>
        <begin position="509"/>
        <end position="523"/>
    </location>
</feature>
<feature type="compositionally biased region" description="Polar residues" evidence="1">
    <location>
        <begin position="524"/>
        <end position="534"/>
    </location>
</feature>
<dbReference type="KEGG" id="cdep:91086408"/>
<dbReference type="AlphaFoldDB" id="A0A1E3IRL3"/>
<protein>
    <submittedName>
        <fullName evidence="3">Uncharacterized protein</fullName>
    </submittedName>
</protein>
<keyword evidence="2" id="KW-0812">Transmembrane</keyword>
<reference evidence="3" key="2">
    <citation type="journal article" date="2022" name="Elife">
        <title>Obligate sexual reproduction of a homothallic fungus closely related to the Cryptococcus pathogenic species complex.</title>
        <authorList>
            <person name="Passer A.R."/>
            <person name="Clancey S.A."/>
            <person name="Shea T."/>
            <person name="David-Palma M."/>
            <person name="Averette A.F."/>
            <person name="Boekhout T."/>
            <person name="Porcel B.M."/>
            <person name="Nowrousian M."/>
            <person name="Cuomo C.A."/>
            <person name="Sun S."/>
            <person name="Heitman J."/>
            <person name="Coelho M.A."/>
        </authorList>
    </citation>
    <scope>NUCLEOTIDE SEQUENCE</scope>
    <source>
        <strain evidence="3">CBS 7841</strain>
    </source>
</reference>
<keyword evidence="4" id="KW-1185">Reference proteome</keyword>
<proteinExistence type="predicted"/>
<reference evidence="3" key="3">
    <citation type="submission" date="2024-01" db="EMBL/GenBank/DDBJ databases">
        <authorList>
            <person name="Coelho M.A."/>
            <person name="David-Palma M."/>
            <person name="Shea T."/>
            <person name="Sun S."/>
            <person name="Cuomo C.A."/>
            <person name="Heitman J."/>
        </authorList>
    </citation>
    <scope>NUCLEOTIDE SEQUENCE</scope>
    <source>
        <strain evidence="3">CBS 7841</strain>
    </source>
</reference>
<name>A0A1E3IRL3_9TREE</name>
<reference evidence="3" key="1">
    <citation type="submission" date="2016-06" db="EMBL/GenBank/DDBJ databases">
        <authorList>
            <person name="Cuomo C."/>
            <person name="Litvintseva A."/>
            <person name="Heitman J."/>
            <person name="Chen Y."/>
            <person name="Sun S."/>
            <person name="Springer D."/>
            <person name="Dromer F."/>
            <person name="Young S."/>
            <person name="Zeng Q."/>
            <person name="Chapman S."/>
            <person name="Gujja S."/>
            <person name="Saif S."/>
            <person name="Birren B."/>
        </authorList>
    </citation>
    <scope>NUCLEOTIDE SEQUENCE</scope>
    <source>
        <strain evidence="3">CBS 7841</strain>
    </source>
</reference>
<keyword evidence="2" id="KW-0472">Membrane</keyword>
<dbReference type="Proteomes" id="UP000094043">
    <property type="component" value="Chromosome 2"/>
</dbReference>
<dbReference type="VEuPathDB" id="FungiDB:L203_01451"/>
<evidence type="ECO:0000256" key="1">
    <source>
        <dbReference type="SAM" id="MobiDB-lite"/>
    </source>
</evidence>
<keyword evidence="2" id="KW-1133">Transmembrane helix</keyword>
<feature type="region of interest" description="Disordered" evidence="1">
    <location>
        <begin position="500"/>
        <end position="536"/>
    </location>
</feature>
<evidence type="ECO:0000313" key="3">
    <source>
        <dbReference type="EMBL" id="WVN87020.1"/>
    </source>
</evidence>
<sequence>MAPLSNTASVKKPPFLTIHSQQHIPVAAHSSDTASSSPTSISPPNSAVFSTFPPHSASRTLSITAIIVPSIVAFAILVLYISHRVRSVCKKVPFSASVAMKIAGLCKEQCNPRQNKGRQLQLMAAWGGMRSATEESKKDSSLDETVSLDDVYHAKPRRCSYVSSCFTASMPSLMNGSSTSVCSPPPGASTATLGSVTSTFAIQRTEHGNNRNGFHFNGRNASTSYLSKKDKDFRTLLPQMAGYNLGENLYGFAYANNNDFLPYSLYTNTVLHEAVATNHFDLNHSKIDAIDLELPRPPIPAFFLDRVVPAVPRPIVTLTPQDKIYLPAASKLRKETNPEAFGDERRSWAKSWYATSPVSTRGSFYITYDSLSCDMRVDRPNNKEDWGIIGINTLSAHSQPQVNAPLGPSGPCPTLPIPPEPRRVTFDLSVAPFNSHKASGGLALRSISAQRAKTHHTFKAASVQLEYGYLGNQQTDSLSTREVRAGESIGLGWPSVLGGPSYTVPPAPSTETQSTEKSTSQSSVTAQHHGTTFDENYVVPTSDESVESEFVDSKGMLNDLIHTLQIKSSCSANSFDKLLVDLESPPRMSFDLPTSTTNLELSPLGHSSFLANSTLVADPQVLLSESNTRDSLSECTNGGQADFNEKA</sequence>
<dbReference type="EMBL" id="CP143785">
    <property type="protein sequence ID" value="WVN87020.1"/>
    <property type="molecule type" value="Genomic_DNA"/>
</dbReference>
<evidence type="ECO:0000313" key="4">
    <source>
        <dbReference type="Proteomes" id="UP000094043"/>
    </source>
</evidence>
<dbReference type="GeneID" id="91086408"/>
<dbReference type="RefSeq" id="XP_066067720.1">
    <property type="nucleotide sequence ID" value="XM_066211623.1"/>
</dbReference>
<accession>A0A1E3IRL3</accession>
<gene>
    <name evidence="3" type="ORF">L203_102196</name>
</gene>
<organism evidence="3 4">
    <name type="scientific">Cryptococcus depauperatus CBS 7841</name>
    <dbReference type="NCBI Taxonomy" id="1295531"/>
    <lineage>
        <taxon>Eukaryota</taxon>
        <taxon>Fungi</taxon>
        <taxon>Dikarya</taxon>
        <taxon>Basidiomycota</taxon>
        <taxon>Agaricomycotina</taxon>
        <taxon>Tremellomycetes</taxon>
        <taxon>Tremellales</taxon>
        <taxon>Cryptococcaceae</taxon>
        <taxon>Cryptococcus</taxon>
    </lineage>
</organism>